<protein>
    <submittedName>
        <fullName evidence="1">Metal-dependent hydrolase</fullName>
    </submittedName>
</protein>
<dbReference type="GO" id="GO:0016787">
    <property type="term" value="F:hydrolase activity"/>
    <property type="evidence" value="ECO:0007669"/>
    <property type="project" value="UniProtKB-KW"/>
</dbReference>
<geneLocation type="plasmid" evidence="2">
    <name>pKK3 DNA</name>
</geneLocation>
<gene>
    <name evidence="1" type="ORF">KNN_06956</name>
</gene>
<name>A0A9W4EY33_BACTO</name>
<evidence type="ECO:0000313" key="1">
    <source>
        <dbReference type="EMBL" id="BAR87689.1"/>
    </source>
</evidence>
<keyword evidence="1" id="KW-0614">Plasmid</keyword>
<proteinExistence type="predicted"/>
<accession>A0A9W4EY33</accession>
<reference evidence="1 2" key="1">
    <citation type="submission" date="2015-05" db="EMBL/GenBank/DDBJ databases">
        <title>Whole genome sequence of Bacillus thuringiensis serovar tolworthi Pasteur Institute Standard strain.</title>
        <authorList>
            <person name="Kanda K."/>
            <person name="Nakashima K."/>
            <person name="Nagano Y."/>
        </authorList>
    </citation>
    <scope>NUCLEOTIDE SEQUENCE [LARGE SCALE GENOMIC DNA]</scope>
    <source>
        <strain evidence="1 2">Pasteur Institute Standard strain</strain>
        <plasmid evidence="2">pKK3 DNA</plasmid>
    </source>
</reference>
<organism evidence="1 2">
    <name type="scientific">Bacillus thuringiensis subsp. tolworthi</name>
    <dbReference type="NCBI Taxonomy" id="1442"/>
    <lineage>
        <taxon>Bacteria</taxon>
        <taxon>Bacillati</taxon>
        <taxon>Bacillota</taxon>
        <taxon>Bacilli</taxon>
        <taxon>Bacillales</taxon>
        <taxon>Bacillaceae</taxon>
        <taxon>Bacillus</taxon>
        <taxon>Bacillus cereus group</taxon>
    </lineage>
</organism>
<keyword evidence="1" id="KW-0378">Hydrolase</keyword>
<dbReference type="Proteomes" id="UP000055316">
    <property type="component" value="Plasmid pKK3"/>
</dbReference>
<sequence>MIDPIKLIQGARAVYGESFDKLYNPILPISAERVCIVGEGDKLKI</sequence>
<dbReference type="AlphaFoldDB" id="A0A9W4EY33"/>
<dbReference type="EMBL" id="AP014867">
    <property type="protein sequence ID" value="BAR87689.1"/>
    <property type="molecule type" value="Genomic_DNA"/>
</dbReference>
<evidence type="ECO:0000313" key="2">
    <source>
        <dbReference type="Proteomes" id="UP000055316"/>
    </source>
</evidence>